<accession>A0A2S4MH30</accession>
<dbReference type="SUPFAM" id="SSF51905">
    <property type="entry name" value="FAD/NAD(P)-binding domain"/>
    <property type="match status" value="1"/>
</dbReference>
<evidence type="ECO:0000256" key="2">
    <source>
        <dbReference type="ARBA" id="ARBA00022630"/>
    </source>
</evidence>
<dbReference type="GO" id="GO:0008202">
    <property type="term" value="P:steroid metabolic process"/>
    <property type="evidence" value="ECO:0007669"/>
    <property type="project" value="UniProtKB-ARBA"/>
</dbReference>
<dbReference type="Pfam" id="PF00890">
    <property type="entry name" value="FAD_binding_2"/>
    <property type="match status" value="1"/>
</dbReference>
<dbReference type="NCBIfam" id="NF004789">
    <property type="entry name" value="PRK06134.1"/>
    <property type="match status" value="1"/>
</dbReference>
<keyword evidence="3" id="KW-0274">FAD</keyword>
<dbReference type="PANTHER" id="PTHR43400:SF10">
    <property type="entry name" value="3-OXOSTEROID 1-DEHYDROGENASE"/>
    <property type="match status" value="1"/>
</dbReference>
<dbReference type="InterPro" id="IPR036188">
    <property type="entry name" value="FAD/NAD-bd_sf"/>
</dbReference>
<dbReference type="InterPro" id="IPR003953">
    <property type="entry name" value="FAD-dep_OxRdtase_2_FAD-bd"/>
</dbReference>
<comment type="caution">
    <text evidence="6">The sequence shown here is derived from an EMBL/GenBank/DDBJ whole genome shotgun (WGS) entry which is preliminary data.</text>
</comment>
<keyword evidence="2" id="KW-0285">Flavoprotein</keyword>
<dbReference type="PANTHER" id="PTHR43400">
    <property type="entry name" value="FUMARATE REDUCTASE"/>
    <property type="match status" value="1"/>
</dbReference>
<dbReference type="PRINTS" id="PR00411">
    <property type="entry name" value="PNDRDTASEI"/>
</dbReference>
<dbReference type="InterPro" id="IPR027477">
    <property type="entry name" value="Succ_DH/fumarate_Rdtase_cat_sf"/>
</dbReference>
<dbReference type="RefSeq" id="WP_103717270.1">
    <property type="nucleotide sequence ID" value="NZ_PQFZ01000003.1"/>
</dbReference>
<dbReference type="SUPFAM" id="SSF56425">
    <property type="entry name" value="Succinate dehydrogenase/fumarate reductase flavoprotein, catalytic domain"/>
    <property type="match status" value="1"/>
</dbReference>
<feature type="domain" description="FAD-dependent oxidoreductase 2 FAD-binding" evidence="5">
    <location>
        <begin position="10"/>
        <end position="548"/>
    </location>
</feature>
<comment type="cofactor">
    <cofactor evidence="1">
        <name>FAD</name>
        <dbReference type="ChEBI" id="CHEBI:57692"/>
    </cofactor>
</comment>
<keyword evidence="4" id="KW-0560">Oxidoreductase</keyword>
<evidence type="ECO:0000256" key="1">
    <source>
        <dbReference type="ARBA" id="ARBA00001974"/>
    </source>
</evidence>
<evidence type="ECO:0000313" key="6">
    <source>
        <dbReference type="EMBL" id="POR54056.1"/>
    </source>
</evidence>
<dbReference type="OrthoDB" id="3178130at2"/>
<dbReference type="EMBL" id="PQFZ01000003">
    <property type="protein sequence ID" value="POR54056.1"/>
    <property type="molecule type" value="Genomic_DNA"/>
</dbReference>
<dbReference type="GO" id="GO:0016491">
    <property type="term" value="F:oxidoreductase activity"/>
    <property type="evidence" value="ECO:0007669"/>
    <property type="project" value="UniProtKB-KW"/>
</dbReference>
<evidence type="ECO:0000256" key="3">
    <source>
        <dbReference type="ARBA" id="ARBA00022827"/>
    </source>
</evidence>
<dbReference type="Gene3D" id="3.50.50.60">
    <property type="entry name" value="FAD/NAD(P)-binding domain"/>
    <property type="match status" value="2"/>
</dbReference>
<sequence>MSGPDELSCDLLVIGSGAGGLSAAVTAAWLGLEVIVIEKEAQFGGTTAWSGGWMWIPRNPLAQAAGLEEDIEVPRRYLRSELGDGYDEDFVAMLLEQGPRMVTFFERETSLAFIDGNRIPDFHDRSDGSATGGRSLCAAPIDGRSLGPRIKDLRPPLAEVAPFGMNIASGTDLQHFLKATRSLPSFLHVLRRLGRHAFDMLRHGRGMHLVNGNALVARLLKSADDLGVRLMAETPARDLIREGDKVSGVVATLAGRPLAIHARRGVVLAAGGFPHDTARKAALFPHAPTGQDHWSAAPLANSGDGIRLGETAGGHVRTGLSDAGAWAPVSLVPKANGDVGRFPHLVERAKPGLIMVRRDGRRFVNEADSYHDVMKALFSATPPGETTEAWLICDHAFLRRYGLGRVRPRPFPTGPWLRNGYLRKGRSPDALARACGIDPAGLVATLASYNHDAEHGRDPQFGRGDSPYNRIQGEASHRPNPCVAPIAAAPFYAVRIVPGSLGTFAGLKTDAHAHVLDTTDRPIPGLYAVGNDMSSMMAGRYPAGGITLGPAMTFGFIAAHDAAGVPLANNRS</sequence>
<gene>
    <name evidence="6" type="ORF">CYD53_103153</name>
</gene>
<dbReference type="AlphaFoldDB" id="A0A2S4MH30"/>
<evidence type="ECO:0000256" key="4">
    <source>
        <dbReference type="ARBA" id="ARBA00023002"/>
    </source>
</evidence>
<organism evidence="6 7">
    <name type="scientific">Bosea psychrotolerans</name>
    <dbReference type="NCBI Taxonomy" id="1871628"/>
    <lineage>
        <taxon>Bacteria</taxon>
        <taxon>Pseudomonadati</taxon>
        <taxon>Pseudomonadota</taxon>
        <taxon>Alphaproteobacteria</taxon>
        <taxon>Hyphomicrobiales</taxon>
        <taxon>Boseaceae</taxon>
        <taxon>Bosea</taxon>
    </lineage>
</organism>
<proteinExistence type="predicted"/>
<keyword evidence="7" id="KW-1185">Reference proteome</keyword>
<dbReference type="Proteomes" id="UP000236919">
    <property type="component" value="Unassembled WGS sequence"/>
</dbReference>
<evidence type="ECO:0000313" key="7">
    <source>
        <dbReference type="Proteomes" id="UP000236919"/>
    </source>
</evidence>
<dbReference type="InterPro" id="IPR050315">
    <property type="entry name" value="FAD-oxidoreductase_2"/>
</dbReference>
<reference evidence="6 7" key="1">
    <citation type="submission" date="2018-01" db="EMBL/GenBank/DDBJ databases">
        <title>Genomic Encyclopedia of Type Strains, Phase III (KMG-III): the genomes of soil and plant-associated and newly described type strains.</title>
        <authorList>
            <person name="Whitman W."/>
        </authorList>
    </citation>
    <scope>NUCLEOTIDE SEQUENCE [LARGE SCALE GENOMIC DNA]</scope>
    <source>
        <strain evidence="6 7">1131</strain>
    </source>
</reference>
<name>A0A2S4MH30_9HYPH</name>
<protein>
    <submittedName>
        <fullName evidence="6">Succinate dehydrogenase/fumarate reductase flavoprotein subunit</fullName>
    </submittedName>
</protein>
<evidence type="ECO:0000259" key="5">
    <source>
        <dbReference type="Pfam" id="PF00890"/>
    </source>
</evidence>